<dbReference type="AlphaFoldDB" id="A0A9N7MLB4"/>
<evidence type="ECO:0000313" key="2">
    <source>
        <dbReference type="EMBL" id="CAA0809552.1"/>
    </source>
</evidence>
<accession>A0A9N7MLB4</accession>
<evidence type="ECO:0000313" key="3">
    <source>
        <dbReference type="Proteomes" id="UP001153555"/>
    </source>
</evidence>
<dbReference type="Pfam" id="PF08268">
    <property type="entry name" value="FBA_3"/>
    <property type="match status" value="1"/>
</dbReference>
<sequence length="386" mass="44510">MAKFPSSVFRQPPAEVEAHGIAEGVCAHKNLLISIPDDVLLKILLNLSAQDIYRASLVCRRLYYLTIRSEDFVNLHLQQQTDEYGLFFQYGPTSIYDYSYPRSVFVSMKQGHVTVSDHYAYKSRLILQTSCNGLILDYKFWKPFECMFWKPFQLHLANPVTGRAFRLPPLPKGGYFTHCCMGYAKASKAYKVVLAYRIDWESDACLAILTVGVDKSWRHLDLATDQYLTEYTLSRPLVTEGFIHLIFGGIVVTLNVETEVMSLITETQGWTLYPEYMKWYLSTGKSLTLVVQVEDCVFQVWEMVCGDYYQWRKWERQIMLGSEIQYLRSIQPVGWLQQMEVLVFKGRSDVFYVVIATGEIGWITSSEEIHGPVLPHKNTLVNPFTV</sequence>
<dbReference type="InterPro" id="IPR013187">
    <property type="entry name" value="F-box-assoc_dom_typ3"/>
</dbReference>
<dbReference type="SMART" id="SM00256">
    <property type="entry name" value="FBOX"/>
    <property type="match status" value="1"/>
</dbReference>
<proteinExistence type="predicted"/>
<dbReference type="InterPro" id="IPR001810">
    <property type="entry name" value="F-box_dom"/>
</dbReference>
<dbReference type="InterPro" id="IPR036047">
    <property type="entry name" value="F-box-like_dom_sf"/>
</dbReference>
<reference evidence="2" key="1">
    <citation type="submission" date="2019-12" db="EMBL/GenBank/DDBJ databases">
        <authorList>
            <person name="Scholes J."/>
        </authorList>
    </citation>
    <scope>NUCLEOTIDE SEQUENCE</scope>
</reference>
<comment type="caution">
    <text evidence="2">The sequence shown here is derived from an EMBL/GenBank/DDBJ whole genome shotgun (WGS) entry which is preliminary data.</text>
</comment>
<dbReference type="CDD" id="cd09917">
    <property type="entry name" value="F-box_SF"/>
    <property type="match status" value="1"/>
</dbReference>
<dbReference type="PROSITE" id="PS50181">
    <property type="entry name" value="FBOX"/>
    <property type="match status" value="1"/>
</dbReference>
<dbReference type="Pfam" id="PF12937">
    <property type="entry name" value="F-box-like"/>
    <property type="match status" value="1"/>
</dbReference>
<dbReference type="PANTHER" id="PTHR31672">
    <property type="entry name" value="BNACNNG10540D PROTEIN"/>
    <property type="match status" value="1"/>
</dbReference>
<feature type="domain" description="F-box" evidence="1">
    <location>
        <begin position="29"/>
        <end position="75"/>
    </location>
</feature>
<name>A0A9N7MLB4_STRHE</name>
<dbReference type="Proteomes" id="UP001153555">
    <property type="component" value="Unassembled WGS sequence"/>
</dbReference>
<organism evidence="2 3">
    <name type="scientific">Striga hermonthica</name>
    <name type="common">Purple witchweed</name>
    <name type="synonym">Buchnera hermonthica</name>
    <dbReference type="NCBI Taxonomy" id="68872"/>
    <lineage>
        <taxon>Eukaryota</taxon>
        <taxon>Viridiplantae</taxon>
        <taxon>Streptophyta</taxon>
        <taxon>Embryophyta</taxon>
        <taxon>Tracheophyta</taxon>
        <taxon>Spermatophyta</taxon>
        <taxon>Magnoliopsida</taxon>
        <taxon>eudicotyledons</taxon>
        <taxon>Gunneridae</taxon>
        <taxon>Pentapetalae</taxon>
        <taxon>asterids</taxon>
        <taxon>lamiids</taxon>
        <taxon>Lamiales</taxon>
        <taxon>Orobanchaceae</taxon>
        <taxon>Buchnereae</taxon>
        <taxon>Striga</taxon>
    </lineage>
</organism>
<protein>
    <recommendedName>
        <fullName evidence="1">F-box domain-containing protein</fullName>
    </recommendedName>
</protein>
<gene>
    <name evidence="2" type="ORF">SHERM_11557</name>
</gene>
<dbReference type="SUPFAM" id="SSF81383">
    <property type="entry name" value="F-box domain"/>
    <property type="match status" value="1"/>
</dbReference>
<keyword evidence="3" id="KW-1185">Reference proteome</keyword>
<dbReference type="EMBL" id="CACSLK010003813">
    <property type="protein sequence ID" value="CAA0809552.1"/>
    <property type="molecule type" value="Genomic_DNA"/>
</dbReference>
<dbReference type="Gene3D" id="1.20.1280.50">
    <property type="match status" value="1"/>
</dbReference>
<evidence type="ECO:0000259" key="1">
    <source>
        <dbReference type="PROSITE" id="PS50181"/>
    </source>
</evidence>
<dbReference type="OrthoDB" id="1271311at2759"/>
<dbReference type="InterPro" id="IPR050796">
    <property type="entry name" value="SCF_F-box_component"/>
</dbReference>